<dbReference type="EMBL" id="NQXA01000008">
    <property type="protein sequence ID" value="PHQ29144.1"/>
    <property type="molecule type" value="Genomic_DNA"/>
</dbReference>
<dbReference type="Proteomes" id="UP000229433">
    <property type="component" value="Unassembled WGS sequence"/>
</dbReference>
<keyword evidence="1" id="KW-0732">Signal</keyword>
<gene>
    <name evidence="2" type="ORF">CJ305_11080</name>
</gene>
<sequence length="179" mass="19951">MKIRFLTLLFILPILGACSSDDNSNIQETIEDPVNAFVFDGMLFDVQTLWIFDENTSTDEPSKIGINFFNKTTEQISSGEDLQDVVAIYFALTDDVLKSVNYVNASDYEFFVDGAVSGGSYERGTSILNYAETTQQATEIQVTINTLSETEISIDFSFTRNDGKVIYGNYSGAYLNLNE</sequence>
<evidence type="ECO:0000313" key="2">
    <source>
        <dbReference type="EMBL" id="PHQ29144.1"/>
    </source>
</evidence>
<dbReference type="AlphaFoldDB" id="A0A2G1VQX0"/>
<comment type="caution">
    <text evidence="2">The sequence shown here is derived from an EMBL/GenBank/DDBJ whole genome shotgun (WGS) entry which is preliminary data.</text>
</comment>
<dbReference type="PROSITE" id="PS51257">
    <property type="entry name" value="PROKAR_LIPOPROTEIN"/>
    <property type="match status" value="1"/>
</dbReference>
<accession>A0A2G1VQX0</accession>
<protein>
    <submittedName>
        <fullName evidence="2">Uncharacterized protein</fullName>
    </submittedName>
</protein>
<feature type="signal peptide" evidence="1">
    <location>
        <begin position="1"/>
        <end position="19"/>
    </location>
</feature>
<name>A0A2G1VQX0_9FLAO</name>
<dbReference type="OrthoDB" id="1346821at2"/>
<keyword evidence="3" id="KW-1185">Reference proteome</keyword>
<feature type="chain" id="PRO_5013847761" evidence="1">
    <location>
        <begin position="20"/>
        <end position="179"/>
    </location>
</feature>
<reference evidence="2 3" key="1">
    <citation type="submission" date="2017-08" db="EMBL/GenBank/DDBJ databases">
        <title>The whole genome shortgun sequences of strain Leeuwenhoekiella nanhaiensis G18 from the South China Sea.</title>
        <authorList>
            <person name="Liu Q."/>
        </authorList>
    </citation>
    <scope>NUCLEOTIDE SEQUENCE [LARGE SCALE GENOMIC DNA]</scope>
    <source>
        <strain evidence="2 3">G18</strain>
    </source>
</reference>
<organism evidence="2 3">
    <name type="scientific">Leeuwenhoekiella nanhaiensis</name>
    <dbReference type="NCBI Taxonomy" id="1655491"/>
    <lineage>
        <taxon>Bacteria</taxon>
        <taxon>Pseudomonadati</taxon>
        <taxon>Bacteroidota</taxon>
        <taxon>Flavobacteriia</taxon>
        <taxon>Flavobacteriales</taxon>
        <taxon>Flavobacteriaceae</taxon>
        <taxon>Leeuwenhoekiella</taxon>
    </lineage>
</organism>
<evidence type="ECO:0000313" key="3">
    <source>
        <dbReference type="Proteomes" id="UP000229433"/>
    </source>
</evidence>
<dbReference type="RefSeq" id="WP_099646346.1">
    <property type="nucleotide sequence ID" value="NZ_KZ319291.1"/>
</dbReference>
<proteinExistence type="predicted"/>
<evidence type="ECO:0000256" key="1">
    <source>
        <dbReference type="SAM" id="SignalP"/>
    </source>
</evidence>